<comment type="caution">
    <text evidence="2">The sequence shown here is derived from an EMBL/GenBank/DDBJ whole genome shotgun (WGS) entry which is preliminary data.</text>
</comment>
<dbReference type="EMBL" id="NEVJ01000003">
    <property type="protein sequence ID" value="OZI19538.1"/>
    <property type="molecule type" value="Genomic_DNA"/>
</dbReference>
<keyword evidence="3" id="KW-1185">Reference proteome</keyword>
<dbReference type="Gene3D" id="3.40.190.10">
    <property type="entry name" value="Periplasmic binding protein-like II"/>
    <property type="match status" value="1"/>
</dbReference>
<dbReference type="Pfam" id="PF03401">
    <property type="entry name" value="TctC"/>
    <property type="match status" value="1"/>
</dbReference>
<dbReference type="InterPro" id="IPR042100">
    <property type="entry name" value="Bug_dom1"/>
</dbReference>
<sequence>METEINFRKRQLAAFSVLSGVLPMNVLADDVDGSASRRPISLVVGYPPGGGADTLARLLAAHFAQPLGRDIVVENKPGAASNIAAEFVSRAAPDGNTLYIGTRSNTLHKAMYSHFDYDMSRDFVPIGLLARMPNVIVTSAQGPIASIGDVISLAKAHPGMLTYASTGVASDTHLLGELFQAESQTKLLHVPYRGGAAAMVDLVGGRVDLLVFSLAGVLPHLKTGAVRALAVMARQRVPSLPGVPTMEESGVLGVDMETWLGLLAPAGTSPQLIAKLNDCANRVLLNRRLQNAFMAQGYVAPLQPNTPETFARLIAEETERWTTLIRERDIKLG</sequence>
<organism evidence="2 3">
    <name type="scientific">Bordetella genomosp. 9</name>
    <dbReference type="NCBI Taxonomy" id="1416803"/>
    <lineage>
        <taxon>Bacteria</taxon>
        <taxon>Pseudomonadati</taxon>
        <taxon>Pseudomonadota</taxon>
        <taxon>Betaproteobacteria</taxon>
        <taxon>Burkholderiales</taxon>
        <taxon>Alcaligenaceae</taxon>
        <taxon>Bordetella</taxon>
    </lineage>
</organism>
<dbReference type="SUPFAM" id="SSF53850">
    <property type="entry name" value="Periplasmic binding protein-like II"/>
    <property type="match status" value="1"/>
</dbReference>
<evidence type="ECO:0000313" key="2">
    <source>
        <dbReference type="EMBL" id="OZI19538.1"/>
    </source>
</evidence>
<accession>A0A261R3C3</accession>
<dbReference type="PIRSF" id="PIRSF017082">
    <property type="entry name" value="YflP"/>
    <property type="match status" value="1"/>
</dbReference>
<dbReference type="RefSeq" id="WP_094848185.1">
    <property type="nucleotide sequence ID" value="NZ_NEVJ01000003.1"/>
</dbReference>
<reference evidence="2" key="1">
    <citation type="submission" date="2017-05" db="EMBL/GenBank/DDBJ databases">
        <title>Complete and WGS of Bordetella genogroups.</title>
        <authorList>
            <person name="Spilker T."/>
            <person name="Lipuma J."/>
        </authorList>
    </citation>
    <scope>NUCLEOTIDE SEQUENCE</scope>
    <source>
        <strain evidence="2">AU21707</strain>
    </source>
</reference>
<dbReference type="Gene3D" id="3.40.190.150">
    <property type="entry name" value="Bordetella uptake gene, domain 1"/>
    <property type="match status" value="1"/>
</dbReference>
<evidence type="ECO:0000256" key="1">
    <source>
        <dbReference type="ARBA" id="ARBA00006987"/>
    </source>
</evidence>
<dbReference type="OrthoDB" id="8632238at2"/>
<name>A0A261R3C3_9BORD</name>
<gene>
    <name evidence="2" type="ORF">CAL26_18160</name>
</gene>
<evidence type="ECO:0008006" key="4">
    <source>
        <dbReference type="Google" id="ProtNLM"/>
    </source>
</evidence>
<dbReference type="PANTHER" id="PTHR42928:SF5">
    <property type="entry name" value="BLR1237 PROTEIN"/>
    <property type="match status" value="1"/>
</dbReference>
<protein>
    <recommendedName>
        <fullName evidence="4">MFS transporter</fullName>
    </recommendedName>
</protein>
<dbReference type="PANTHER" id="PTHR42928">
    <property type="entry name" value="TRICARBOXYLATE-BINDING PROTEIN"/>
    <property type="match status" value="1"/>
</dbReference>
<evidence type="ECO:0000313" key="3">
    <source>
        <dbReference type="Proteomes" id="UP000216857"/>
    </source>
</evidence>
<dbReference type="AlphaFoldDB" id="A0A261R3C3"/>
<dbReference type="CDD" id="cd13578">
    <property type="entry name" value="PBP2_Bug27"/>
    <property type="match status" value="1"/>
</dbReference>
<comment type="similarity">
    <text evidence="1">Belongs to the UPF0065 (bug) family.</text>
</comment>
<proteinExistence type="inferred from homology"/>
<dbReference type="InterPro" id="IPR005064">
    <property type="entry name" value="BUG"/>
</dbReference>
<dbReference type="Proteomes" id="UP000216857">
    <property type="component" value="Unassembled WGS sequence"/>
</dbReference>